<dbReference type="EMBL" id="UGOW01000001">
    <property type="protein sequence ID" value="STY18922.1"/>
    <property type="molecule type" value="Genomic_DNA"/>
</dbReference>
<name>A0A378KWG1_9GAMM</name>
<evidence type="ECO:0000313" key="1">
    <source>
        <dbReference type="EMBL" id="KTD46308.1"/>
    </source>
</evidence>
<dbReference type="EMBL" id="LNYR01000034">
    <property type="protein sequence ID" value="KTD46308.1"/>
    <property type="molecule type" value="Genomic_DNA"/>
</dbReference>
<sequence>MKLFTQKPVNQEEKEIRVQFLKNIHSLLSRDLLMGSEEKQKILFGALLYTGLTKEEVQETLSNQYN</sequence>
<dbReference type="AlphaFoldDB" id="A0A378KWG1"/>
<dbReference type="Proteomes" id="UP000054639">
    <property type="component" value="Unassembled WGS sequence"/>
</dbReference>
<evidence type="ECO:0000313" key="4">
    <source>
        <dbReference type="Proteomes" id="UP000254230"/>
    </source>
</evidence>
<evidence type="ECO:0000313" key="3">
    <source>
        <dbReference type="Proteomes" id="UP000054639"/>
    </source>
</evidence>
<accession>A0A378KWG1</accession>
<proteinExistence type="predicted"/>
<dbReference type="Proteomes" id="UP000254230">
    <property type="component" value="Unassembled WGS sequence"/>
</dbReference>
<protein>
    <submittedName>
        <fullName evidence="2">Uncharacterized protein</fullName>
    </submittedName>
</protein>
<organism evidence="2 4">
    <name type="scientific">Legionella quateirensis</name>
    <dbReference type="NCBI Taxonomy" id="45072"/>
    <lineage>
        <taxon>Bacteria</taxon>
        <taxon>Pseudomonadati</taxon>
        <taxon>Pseudomonadota</taxon>
        <taxon>Gammaproteobacteria</taxon>
        <taxon>Legionellales</taxon>
        <taxon>Legionellaceae</taxon>
        <taxon>Legionella</taxon>
    </lineage>
</organism>
<reference evidence="2 4" key="2">
    <citation type="submission" date="2018-06" db="EMBL/GenBank/DDBJ databases">
        <authorList>
            <consortium name="Pathogen Informatics"/>
            <person name="Doyle S."/>
        </authorList>
    </citation>
    <scope>NUCLEOTIDE SEQUENCE [LARGE SCALE GENOMIC DNA]</scope>
    <source>
        <strain evidence="2 4">NCTC12376</strain>
    </source>
</reference>
<dbReference type="RefSeq" id="WP_058474557.1">
    <property type="nucleotide sequence ID" value="NZ_CAAAIL010000001.1"/>
</dbReference>
<dbReference type="OrthoDB" id="5653858at2"/>
<dbReference type="STRING" id="45072.Lqua_2411"/>
<evidence type="ECO:0000313" key="2">
    <source>
        <dbReference type="EMBL" id="STY18922.1"/>
    </source>
</evidence>
<gene>
    <name evidence="1" type="ORF">Lqua_2411</name>
    <name evidence="2" type="ORF">NCTC12376_02748</name>
</gene>
<reference evidence="1 3" key="1">
    <citation type="submission" date="2015-11" db="EMBL/GenBank/DDBJ databases">
        <title>Genomic analysis of 38 Legionella species identifies large and diverse effector repertoires.</title>
        <authorList>
            <person name="Burstein D."/>
            <person name="Amaro F."/>
            <person name="Zusman T."/>
            <person name="Lifshitz Z."/>
            <person name="Cohen O."/>
            <person name="Gilbert J.A."/>
            <person name="Pupko T."/>
            <person name="Shuman H.A."/>
            <person name="Segal G."/>
        </authorList>
    </citation>
    <scope>NUCLEOTIDE SEQUENCE [LARGE SCALE GENOMIC DNA]</scope>
    <source>
        <strain evidence="1 3">ATCC 49507</strain>
    </source>
</reference>
<keyword evidence="3" id="KW-1185">Reference proteome</keyword>